<feature type="region of interest" description="Disordered" evidence="1">
    <location>
        <begin position="59"/>
        <end position="114"/>
    </location>
</feature>
<name>A0A5N6XLF4_9EURO</name>
<organism evidence="2">
    <name type="scientific">Aspergillus arachidicola</name>
    <dbReference type="NCBI Taxonomy" id="656916"/>
    <lineage>
        <taxon>Eukaryota</taxon>
        <taxon>Fungi</taxon>
        <taxon>Dikarya</taxon>
        <taxon>Ascomycota</taxon>
        <taxon>Pezizomycotina</taxon>
        <taxon>Eurotiomycetes</taxon>
        <taxon>Eurotiomycetidae</taxon>
        <taxon>Eurotiales</taxon>
        <taxon>Aspergillaceae</taxon>
        <taxon>Aspergillus</taxon>
        <taxon>Aspergillus subgen. Circumdati</taxon>
    </lineage>
</organism>
<evidence type="ECO:0000313" key="2">
    <source>
        <dbReference type="EMBL" id="KAE8334104.1"/>
    </source>
</evidence>
<dbReference type="Proteomes" id="UP000325558">
    <property type="component" value="Unassembled WGS sequence"/>
</dbReference>
<feature type="compositionally biased region" description="Polar residues" evidence="1">
    <location>
        <begin position="127"/>
        <end position="160"/>
    </location>
</feature>
<reference evidence="2" key="1">
    <citation type="submission" date="2019-04" db="EMBL/GenBank/DDBJ databases">
        <title>Friends and foes A comparative genomics study of 23 Aspergillus species from section Flavi.</title>
        <authorList>
            <consortium name="DOE Joint Genome Institute"/>
            <person name="Kjaerbolling I."/>
            <person name="Vesth T."/>
            <person name="Frisvad J.C."/>
            <person name="Nybo J.L."/>
            <person name="Theobald S."/>
            <person name="Kildgaard S."/>
            <person name="Isbrandt T."/>
            <person name="Kuo A."/>
            <person name="Sato A."/>
            <person name="Lyhne E.K."/>
            <person name="Kogle M.E."/>
            <person name="Wiebenga A."/>
            <person name="Kun R.S."/>
            <person name="Lubbers R.J."/>
            <person name="Makela M.R."/>
            <person name="Barry K."/>
            <person name="Chovatia M."/>
            <person name="Clum A."/>
            <person name="Daum C."/>
            <person name="Haridas S."/>
            <person name="He G."/>
            <person name="LaButti K."/>
            <person name="Lipzen A."/>
            <person name="Mondo S."/>
            <person name="Riley R."/>
            <person name="Salamov A."/>
            <person name="Simmons B.A."/>
            <person name="Magnuson J.K."/>
            <person name="Henrissat B."/>
            <person name="Mortensen U.H."/>
            <person name="Larsen T.O."/>
            <person name="Devries R.P."/>
            <person name="Grigoriev I.V."/>
            <person name="Machida M."/>
            <person name="Baker S.E."/>
            <person name="Andersen M.R."/>
        </authorList>
    </citation>
    <scope>NUCLEOTIDE SEQUENCE</scope>
    <source>
        <strain evidence="2">CBS 117612</strain>
    </source>
</reference>
<accession>A0A5N6XLF4</accession>
<feature type="region of interest" description="Disordered" evidence="1">
    <location>
        <begin position="1"/>
        <end position="46"/>
    </location>
</feature>
<protein>
    <submittedName>
        <fullName evidence="2">Uncharacterized protein</fullName>
    </submittedName>
</protein>
<gene>
    <name evidence="2" type="ORF">BDV24DRAFT_170595</name>
</gene>
<sequence>MDEHSWEKIKHLPPSDSRPYYPTDDSVDTIDPTGKGYAGATDPLPKEFDQHADELLKAYEASRQTSPQQGNVPLTMCTRGNPHKPCNVASSCLGSENGGPKAPVTDPNTAASPADTESAMNLLTGPTRESFNNLMGQSSDRPSQAQTSNDMNVGTGQSFNEGKYVPGVDGFDSSGNPIFGDQGKYDAAVWG</sequence>
<feature type="compositionally biased region" description="Basic and acidic residues" evidence="1">
    <location>
        <begin position="1"/>
        <end position="10"/>
    </location>
</feature>
<feature type="region of interest" description="Disordered" evidence="1">
    <location>
        <begin position="126"/>
        <end position="168"/>
    </location>
</feature>
<proteinExistence type="predicted"/>
<feature type="compositionally biased region" description="Polar residues" evidence="1">
    <location>
        <begin position="62"/>
        <end position="72"/>
    </location>
</feature>
<dbReference type="AlphaFoldDB" id="A0A5N6XLF4"/>
<evidence type="ECO:0000256" key="1">
    <source>
        <dbReference type="SAM" id="MobiDB-lite"/>
    </source>
</evidence>
<dbReference type="EMBL" id="ML737485">
    <property type="protein sequence ID" value="KAE8334104.1"/>
    <property type="molecule type" value="Genomic_DNA"/>
</dbReference>